<accession>Q1IKL4</accession>
<dbReference type="OrthoDB" id="9760689at2"/>
<protein>
    <submittedName>
        <fullName evidence="3">Methyltransferase type 11</fullName>
    </submittedName>
</protein>
<organism evidence="3 4">
    <name type="scientific">Koribacter versatilis (strain Ellin345)</name>
    <dbReference type="NCBI Taxonomy" id="204669"/>
    <lineage>
        <taxon>Bacteria</taxon>
        <taxon>Pseudomonadati</taxon>
        <taxon>Acidobacteriota</taxon>
        <taxon>Terriglobia</taxon>
        <taxon>Terriglobales</taxon>
        <taxon>Candidatus Korobacteraceae</taxon>
        <taxon>Candidatus Korobacter</taxon>
    </lineage>
</organism>
<dbReference type="InterPro" id="IPR029063">
    <property type="entry name" value="SAM-dependent_MTases_sf"/>
</dbReference>
<dbReference type="Gene3D" id="3.40.50.150">
    <property type="entry name" value="Vaccinia Virus protein VP39"/>
    <property type="match status" value="1"/>
</dbReference>
<dbReference type="KEGG" id="aba:Acid345_3585"/>
<dbReference type="InterPro" id="IPR041698">
    <property type="entry name" value="Methyltransf_25"/>
</dbReference>
<keyword evidence="3" id="KW-0808">Transferase</keyword>
<gene>
    <name evidence="3" type="ordered locus">Acid345_3585</name>
</gene>
<dbReference type="CDD" id="cd02440">
    <property type="entry name" value="AdoMet_MTases"/>
    <property type="match status" value="1"/>
</dbReference>
<dbReference type="EnsemblBacteria" id="ABF42586">
    <property type="protein sequence ID" value="ABF42586"/>
    <property type="gene ID" value="Acid345_3585"/>
</dbReference>
<dbReference type="SUPFAM" id="SSF53335">
    <property type="entry name" value="S-adenosyl-L-methionine-dependent methyltransferases"/>
    <property type="match status" value="1"/>
</dbReference>
<dbReference type="InterPro" id="IPR050508">
    <property type="entry name" value="Methyltransf_Superfamily"/>
</dbReference>
<evidence type="ECO:0000313" key="3">
    <source>
        <dbReference type="EMBL" id="ABF42586.1"/>
    </source>
</evidence>
<keyword evidence="3" id="KW-0489">Methyltransferase</keyword>
<dbReference type="eggNOG" id="COG2226">
    <property type="taxonomic scope" value="Bacteria"/>
</dbReference>
<dbReference type="GO" id="GO:0008168">
    <property type="term" value="F:methyltransferase activity"/>
    <property type="evidence" value="ECO:0007669"/>
    <property type="project" value="UniProtKB-KW"/>
</dbReference>
<evidence type="ECO:0000313" key="4">
    <source>
        <dbReference type="Proteomes" id="UP000002432"/>
    </source>
</evidence>
<dbReference type="PANTHER" id="PTHR42912:SF93">
    <property type="entry name" value="N6-ADENOSINE-METHYLTRANSFERASE TMT1A"/>
    <property type="match status" value="1"/>
</dbReference>
<dbReference type="Proteomes" id="UP000002432">
    <property type="component" value="Chromosome"/>
</dbReference>
<keyword evidence="4" id="KW-1185">Reference proteome</keyword>
<keyword evidence="1" id="KW-0812">Transmembrane</keyword>
<dbReference type="GO" id="GO:0032259">
    <property type="term" value="P:methylation"/>
    <property type="evidence" value="ECO:0007669"/>
    <property type="project" value="UniProtKB-KW"/>
</dbReference>
<dbReference type="AlphaFoldDB" id="Q1IKL4"/>
<evidence type="ECO:0000256" key="1">
    <source>
        <dbReference type="SAM" id="Phobius"/>
    </source>
</evidence>
<dbReference type="PANTHER" id="PTHR42912">
    <property type="entry name" value="METHYLTRANSFERASE"/>
    <property type="match status" value="1"/>
</dbReference>
<name>Q1IKL4_KORVE</name>
<keyword evidence="1" id="KW-0472">Membrane</keyword>
<dbReference type="RefSeq" id="WP_011524385.1">
    <property type="nucleotide sequence ID" value="NC_008009.1"/>
</dbReference>
<dbReference type="Pfam" id="PF13649">
    <property type="entry name" value="Methyltransf_25"/>
    <property type="match status" value="1"/>
</dbReference>
<sequence>MGSWRSAARSVLRKFRYLFPLLLAAVLVGFFLALFDGAASDVLVALMIVATGLALITGYVARMSAVWPRLHEYQRAQYAEVWDEMAGQPLAAAAAAAAGVSSEAQLRSSGDEVVRRIGEYIPLAKEWDVVEIACGVGRIGRQFAPLCHTWTGCDISQNMLKHARARLAGLENVSLVRLAGDGLAELPSESADVIYCTNALPHFDPVERWRYAQDSFRVLRRGGWLYFDTVALESSEGWQMMANNLGQRRNNVNPPYMPIPSTADELAAFLSHAGFQRIRAEVWESLLIVRGMKI</sequence>
<dbReference type="HOGENOM" id="CLU_945874_0_0_0"/>
<reference evidence="3 4" key="1">
    <citation type="journal article" date="2009" name="Appl. Environ. Microbiol.">
        <title>Three genomes from the phylum Acidobacteria provide insight into the lifestyles of these microorganisms in soils.</title>
        <authorList>
            <person name="Ward N.L."/>
            <person name="Challacombe J.F."/>
            <person name="Janssen P.H."/>
            <person name="Henrissat B."/>
            <person name="Coutinho P.M."/>
            <person name="Wu M."/>
            <person name="Xie G."/>
            <person name="Haft D.H."/>
            <person name="Sait M."/>
            <person name="Badger J."/>
            <person name="Barabote R.D."/>
            <person name="Bradley B."/>
            <person name="Brettin T.S."/>
            <person name="Brinkac L.M."/>
            <person name="Bruce D."/>
            <person name="Creasy T."/>
            <person name="Daugherty S.C."/>
            <person name="Davidsen T.M."/>
            <person name="DeBoy R.T."/>
            <person name="Detter J.C."/>
            <person name="Dodson R.J."/>
            <person name="Durkin A.S."/>
            <person name="Ganapathy A."/>
            <person name="Gwinn-Giglio M."/>
            <person name="Han C.S."/>
            <person name="Khouri H."/>
            <person name="Kiss H."/>
            <person name="Kothari S.P."/>
            <person name="Madupu R."/>
            <person name="Nelson K.E."/>
            <person name="Nelson W.C."/>
            <person name="Paulsen I."/>
            <person name="Penn K."/>
            <person name="Ren Q."/>
            <person name="Rosovitz M.J."/>
            <person name="Selengut J.D."/>
            <person name="Shrivastava S."/>
            <person name="Sullivan S.A."/>
            <person name="Tapia R."/>
            <person name="Thompson L.S."/>
            <person name="Watkins K.L."/>
            <person name="Yang Q."/>
            <person name="Yu C."/>
            <person name="Zafar N."/>
            <person name="Zhou L."/>
            <person name="Kuske C.R."/>
        </authorList>
    </citation>
    <scope>NUCLEOTIDE SEQUENCE [LARGE SCALE GENOMIC DNA]</scope>
    <source>
        <strain evidence="3 4">Ellin345</strain>
    </source>
</reference>
<dbReference type="EMBL" id="CP000360">
    <property type="protein sequence ID" value="ABF42586.1"/>
    <property type="molecule type" value="Genomic_DNA"/>
</dbReference>
<proteinExistence type="predicted"/>
<evidence type="ECO:0000259" key="2">
    <source>
        <dbReference type="Pfam" id="PF13649"/>
    </source>
</evidence>
<feature type="transmembrane region" description="Helical" evidence="1">
    <location>
        <begin position="15"/>
        <end position="35"/>
    </location>
</feature>
<feature type="domain" description="Methyltransferase" evidence="2">
    <location>
        <begin position="129"/>
        <end position="223"/>
    </location>
</feature>
<feature type="transmembrane region" description="Helical" evidence="1">
    <location>
        <begin position="41"/>
        <end position="61"/>
    </location>
</feature>
<keyword evidence="1" id="KW-1133">Transmembrane helix</keyword>